<keyword evidence="4" id="KW-1185">Reference proteome</keyword>
<keyword evidence="2" id="KW-0677">Repeat</keyword>
<dbReference type="InterPro" id="IPR003591">
    <property type="entry name" value="Leu-rich_rpt_typical-subtyp"/>
</dbReference>
<dbReference type="Pfam" id="PF13855">
    <property type="entry name" value="LRR_8"/>
    <property type="match status" value="1"/>
</dbReference>
<reference evidence="3" key="1">
    <citation type="submission" date="2025-08" db="UniProtKB">
        <authorList>
            <consortium name="Ensembl"/>
        </authorList>
    </citation>
    <scope>IDENTIFICATION</scope>
</reference>
<evidence type="ECO:0000313" key="4">
    <source>
        <dbReference type="Proteomes" id="UP000472277"/>
    </source>
</evidence>
<dbReference type="Ensembl" id="ENSSTUT00000043636.1">
    <property type="protein sequence ID" value="ENSSTUP00000041778.1"/>
    <property type="gene ID" value="ENSSTUG00000017677.1"/>
</dbReference>
<dbReference type="AlphaFoldDB" id="A0A673Z4S6"/>
<dbReference type="PANTHER" id="PTHR24366">
    <property type="entry name" value="IG(IMMUNOGLOBULIN) AND LRR(LEUCINE RICH REPEAT) DOMAINS"/>
    <property type="match status" value="1"/>
</dbReference>
<dbReference type="GeneTree" id="ENSGT00940000172372"/>
<keyword evidence="1" id="KW-0433">Leucine-rich repeat</keyword>
<dbReference type="InParanoid" id="A0A673Z4S6"/>
<dbReference type="InterPro" id="IPR032675">
    <property type="entry name" value="LRR_dom_sf"/>
</dbReference>
<evidence type="ECO:0000256" key="2">
    <source>
        <dbReference type="ARBA" id="ARBA00022737"/>
    </source>
</evidence>
<dbReference type="PROSITE" id="PS51450">
    <property type="entry name" value="LRR"/>
    <property type="match status" value="2"/>
</dbReference>
<dbReference type="Proteomes" id="UP000472277">
    <property type="component" value="Chromosome 23"/>
</dbReference>
<dbReference type="Gene3D" id="3.80.10.10">
    <property type="entry name" value="Ribonuclease Inhibitor"/>
    <property type="match status" value="1"/>
</dbReference>
<evidence type="ECO:0000313" key="3">
    <source>
        <dbReference type="Ensembl" id="ENSSTUP00000041778.1"/>
    </source>
</evidence>
<name>A0A673Z4S6_SALTR</name>
<dbReference type="SMART" id="SM00369">
    <property type="entry name" value="LRR_TYP"/>
    <property type="match status" value="4"/>
</dbReference>
<dbReference type="OMA" id="NCSCEQC"/>
<organism evidence="3 4">
    <name type="scientific">Salmo trutta</name>
    <name type="common">Brown trout</name>
    <dbReference type="NCBI Taxonomy" id="8032"/>
    <lineage>
        <taxon>Eukaryota</taxon>
        <taxon>Metazoa</taxon>
        <taxon>Chordata</taxon>
        <taxon>Craniata</taxon>
        <taxon>Vertebrata</taxon>
        <taxon>Euteleostomi</taxon>
        <taxon>Actinopterygii</taxon>
        <taxon>Neopterygii</taxon>
        <taxon>Teleostei</taxon>
        <taxon>Protacanthopterygii</taxon>
        <taxon>Salmoniformes</taxon>
        <taxon>Salmonidae</taxon>
        <taxon>Salmoninae</taxon>
        <taxon>Salmo</taxon>
    </lineage>
</organism>
<dbReference type="PRINTS" id="PR00019">
    <property type="entry name" value="LEURICHRPT"/>
</dbReference>
<dbReference type="InterPro" id="IPR001611">
    <property type="entry name" value="Leu-rich_rpt"/>
</dbReference>
<proteinExistence type="predicted"/>
<protein>
    <submittedName>
        <fullName evidence="3">Uncharacterized protein</fullName>
    </submittedName>
</protein>
<dbReference type="SUPFAM" id="SSF52058">
    <property type="entry name" value="L domain-like"/>
    <property type="match status" value="1"/>
</dbReference>
<evidence type="ECO:0000256" key="1">
    <source>
        <dbReference type="ARBA" id="ARBA00022614"/>
    </source>
</evidence>
<dbReference type="PANTHER" id="PTHR24366:SF96">
    <property type="entry name" value="LEUCINE RICH REPEAT CONTAINING 53"/>
    <property type="match status" value="1"/>
</dbReference>
<reference evidence="3" key="2">
    <citation type="submission" date="2025-09" db="UniProtKB">
        <authorList>
            <consortium name="Ensembl"/>
        </authorList>
    </citation>
    <scope>IDENTIFICATION</scope>
</reference>
<accession>A0A673Z4S6</accession>
<sequence>MKNYSNLIELHLDGNWLTDLPGKLFEVMSKLEVLNLSHNNISKVEPKALAGLVNLRELDLSYNRLQSLPPHLLDDLKKLSILKLRGNTLRDLDVTVERNPLTKSQIPPVPALRTCPVKGYWTTVPAALRGRHRQQHFQHLQLSQPLS</sequence>